<dbReference type="InterPro" id="IPR050469">
    <property type="entry name" value="Diguanylate_Cyclase"/>
</dbReference>
<gene>
    <name evidence="11" type="ORF">Q4521_15635</name>
</gene>
<dbReference type="Pfam" id="PF00990">
    <property type="entry name" value="GGDEF"/>
    <property type="match status" value="1"/>
</dbReference>
<comment type="cofactor">
    <cofactor evidence="1">
        <name>Mg(2+)</name>
        <dbReference type="ChEBI" id="CHEBI:18420"/>
    </cofactor>
</comment>
<feature type="transmembrane region" description="Helical" evidence="9">
    <location>
        <begin position="48"/>
        <end position="64"/>
    </location>
</feature>
<dbReference type="Pfam" id="PF05231">
    <property type="entry name" value="MASE1"/>
    <property type="match status" value="1"/>
</dbReference>
<dbReference type="CDD" id="cd01949">
    <property type="entry name" value="GGDEF"/>
    <property type="match status" value="1"/>
</dbReference>
<keyword evidence="11" id="KW-0548">Nucleotidyltransferase</keyword>
<feature type="transmembrane region" description="Helical" evidence="9">
    <location>
        <begin position="239"/>
        <end position="261"/>
    </location>
</feature>
<feature type="transmembrane region" description="Helical" evidence="9">
    <location>
        <begin position="21"/>
        <end position="42"/>
    </location>
</feature>
<dbReference type="NCBIfam" id="TIGR00254">
    <property type="entry name" value="GGDEF"/>
    <property type="match status" value="1"/>
</dbReference>
<dbReference type="GO" id="GO:0043709">
    <property type="term" value="P:cell adhesion involved in single-species biofilm formation"/>
    <property type="evidence" value="ECO:0007669"/>
    <property type="project" value="TreeGrafter"/>
</dbReference>
<dbReference type="Proteomes" id="UP001169760">
    <property type="component" value="Unassembled WGS sequence"/>
</dbReference>
<dbReference type="EC" id="2.7.7.65" evidence="3"/>
<dbReference type="PANTHER" id="PTHR45138">
    <property type="entry name" value="REGULATORY COMPONENTS OF SENSORY TRANSDUCTION SYSTEM"/>
    <property type="match status" value="1"/>
</dbReference>
<protein>
    <recommendedName>
        <fullName evidence="3">diguanylate cyclase</fullName>
        <ecNumber evidence="3">2.7.7.65</ecNumber>
    </recommendedName>
</protein>
<feature type="transmembrane region" description="Helical" evidence="9">
    <location>
        <begin position="93"/>
        <end position="118"/>
    </location>
</feature>
<reference evidence="11" key="1">
    <citation type="submission" date="2023-07" db="EMBL/GenBank/DDBJ databases">
        <title>Genome content predicts the carbon catabolic preferences of heterotrophic bacteria.</title>
        <authorList>
            <person name="Gralka M."/>
        </authorList>
    </citation>
    <scope>NUCLEOTIDE SEQUENCE</scope>
    <source>
        <strain evidence="11">I3M17_2</strain>
    </source>
</reference>
<feature type="transmembrane region" description="Helical" evidence="9">
    <location>
        <begin position="71"/>
        <end position="87"/>
    </location>
</feature>
<evidence type="ECO:0000259" key="10">
    <source>
        <dbReference type="PROSITE" id="PS50887"/>
    </source>
</evidence>
<dbReference type="InterPro" id="IPR007895">
    <property type="entry name" value="MASE1"/>
</dbReference>
<comment type="subcellular location">
    <subcellularLocation>
        <location evidence="2">Cell membrane</location>
        <topology evidence="2">Multi-pass membrane protein</topology>
    </subcellularLocation>
</comment>
<keyword evidence="7 9" id="KW-0472">Membrane</keyword>
<dbReference type="Gene3D" id="3.30.70.270">
    <property type="match status" value="1"/>
</dbReference>
<dbReference type="FunFam" id="3.30.70.270:FF:000001">
    <property type="entry name" value="Diguanylate cyclase domain protein"/>
    <property type="match status" value="1"/>
</dbReference>
<evidence type="ECO:0000256" key="9">
    <source>
        <dbReference type="SAM" id="Phobius"/>
    </source>
</evidence>
<evidence type="ECO:0000256" key="7">
    <source>
        <dbReference type="ARBA" id="ARBA00023136"/>
    </source>
</evidence>
<evidence type="ECO:0000256" key="2">
    <source>
        <dbReference type="ARBA" id="ARBA00004651"/>
    </source>
</evidence>
<dbReference type="InterPro" id="IPR000160">
    <property type="entry name" value="GGDEF_dom"/>
</dbReference>
<comment type="caution">
    <text evidence="11">The sequence shown here is derived from an EMBL/GenBank/DDBJ whole genome shotgun (WGS) entry which is preliminary data.</text>
</comment>
<organism evidence="11 12">
    <name type="scientific">Saccharophagus degradans</name>
    <dbReference type="NCBI Taxonomy" id="86304"/>
    <lineage>
        <taxon>Bacteria</taxon>
        <taxon>Pseudomonadati</taxon>
        <taxon>Pseudomonadota</taxon>
        <taxon>Gammaproteobacteria</taxon>
        <taxon>Cellvibrionales</taxon>
        <taxon>Cellvibrionaceae</taxon>
        <taxon>Saccharophagus</taxon>
    </lineage>
</organism>
<keyword evidence="4" id="KW-1003">Cell membrane</keyword>
<dbReference type="GO" id="GO:0052621">
    <property type="term" value="F:diguanylate cyclase activity"/>
    <property type="evidence" value="ECO:0007669"/>
    <property type="project" value="UniProtKB-EC"/>
</dbReference>
<feature type="transmembrane region" description="Helical" evidence="9">
    <location>
        <begin position="169"/>
        <end position="188"/>
    </location>
</feature>
<dbReference type="SMART" id="SM00267">
    <property type="entry name" value="GGDEF"/>
    <property type="match status" value="1"/>
</dbReference>
<dbReference type="InterPro" id="IPR029787">
    <property type="entry name" value="Nucleotide_cyclase"/>
</dbReference>
<dbReference type="RefSeq" id="WP_303493443.1">
    <property type="nucleotide sequence ID" value="NZ_JAUOPB010000011.1"/>
</dbReference>
<keyword evidence="11" id="KW-0808">Transferase</keyword>
<feature type="domain" description="GGDEF" evidence="10">
    <location>
        <begin position="339"/>
        <end position="472"/>
    </location>
</feature>
<evidence type="ECO:0000256" key="4">
    <source>
        <dbReference type="ARBA" id="ARBA00022475"/>
    </source>
</evidence>
<keyword evidence="6 9" id="KW-1133">Transmembrane helix</keyword>
<dbReference type="AlphaFoldDB" id="A0AAW7X7T1"/>
<dbReference type="GO" id="GO:0005886">
    <property type="term" value="C:plasma membrane"/>
    <property type="evidence" value="ECO:0007669"/>
    <property type="project" value="UniProtKB-SubCell"/>
</dbReference>
<proteinExistence type="predicted"/>
<evidence type="ECO:0000256" key="8">
    <source>
        <dbReference type="ARBA" id="ARBA00034247"/>
    </source>
</evidence>
<keyword evidence="5 9" id="KW-0812">Transmembrane</keyword>
<evidence type="ECO:0000313" key="11">
    <source>
        <dbReference type="EMBL" id="MDO6423915.1"/>
    </source>
</evidence>
<dbReference type="EMBL" id="JAUOPB010000011">
    <property type="protein sequence ID" value="MDO6423915.1"/>
    <property type="molecule type" value="Genomic_DNA"/>
</dbReference>
<dbReference type="GO" id="GO:1902201">
    <property type="term" value="P:negative regulation of bacterial-type flagellum-dependent cell motility"/>
    <property type="evidence" value="ECO:0007669"/>
    <property type="project" value="TreeGrafter"/>
</dbReference>
<dbReference type="InterPro" id="IPR043128">
    <property type="entry name" value="Rev_trsase/Diguanyl_cyclase"/>
</dbReference>
<evidence type="ECO:0000256" key="6">
    <source>
        <dbReference type="ARBA" id="ARBA00022989"/>
    </source>
</evidence>
<feature type="transmembrane region" description="Helical" evidence="9">
    <location>
        <begin position="273"/>
        <end position="293"/>
    </location>
</feature>
<sequence length="486" mass="53426">MENLPEAQVWMGILVRLGFKHSVPFILAYLALAGASMLLAVAPSNVTPLYPAAGLAWGVAILWGRRTYPSIFVAATLANTLPLLFSQPSFTTVLAGIAIGVGEVISVLISCKLLSVVRGRERVFKQVQDVIAFSVIALFWVVSPTIGVSALAFAGLVESEAFSRVWLTWWLGDSIGILLLTPLVLVLNTTHWRNLLNNDGYKLVVGIMGAATASLAVYVSELPLLYLLTGICFMAAYRLSLFGVIAVNLVIATITSSAYMWQVGPGAHFVAPIQLGLIQLFLAFNMVISLVFWCTQNRNRELSVKWSRAETQARLDPLTKIYNRRGFEERAIELMRQKRTLSLLILDIDHFKYVNDHYGHDIGDEVLRQFSKKIAGMIRDSDVFARIGGEEFAVILADQNLELAGLMAERIRATIESTELPVSSDNTIKYTVSIGVSSVSEGVDIHRWLKTTDKLLYQAKAQGRNQVAAGCVMPIDVAPTPSRKVN</sequence>
<name>A0AAW7X7T1_9GAMM</name>
<evidence type="ECO:0000256" key="3">
    <source>
        <dbReference type="ARBA" id="ARBA00012528"/>
    </source>
</evidence>
<accession>A0AAW7X7T1</accession>
<dbReference type="PROSITE" id="PS50887">
    <property type="entry name" value="GGDEF"/>
    <property type="match status" value="1"/>
</dbReference>
<evidence type="ECO:0000313" key="12">
    <source>
        <dbReference type="Proteomes" id="UP001169760"/>
    </source>
</evidence>
<evidence type="ECO:0000256" key="5">
    <source>
        <dbReference type="ARBA" id="ARBA00022692"/>
    </source>
</evidence>
<dbReference type="SUPFAM" id="SSF55073">
    <property type="entry name" value="Nucleotide cyclase"/>
    <property type="match status" value="1"/>
</dbReference>
<dbReference type="PANTHER" id="PTHR45138:SF9">
    <property type="entry name" value="DIGUANYLATE CYCLASE DGCM-RELATED"/>
    <property type="match status" value="1"/>
</dbReference>
<evidence type="ECO:0000256" key="1">
    <source>
        <dbReference type="ARBA" id="ARBA00001946"/>
    </source>
</evidence>
<comment type="catalytic activity">
    <reaction evidence="8">
        <text>2 GTP = 3',3'-c-di-GMP + 2 diphosphate</text>
        <dbReference type="Rhea" id="RHEA:24898"/>
        <dbReference type="ChEBI" id="CHEBI:33019"/>
        <dbReference type="ChEBI" id="CHEBI:37565"/>
        <dbReference type="ChEBI" id="CHEBI:58805"/>
        <dbReference type="EC" id="2.7.7.65"/>
    </reaction>
</comment>
<feature type="transmembrane region" description="Helical" evidence="9">
    <location>
        <begin position="130"/>
        <end position="157"/>
    </location>
</feature>